<dbReference type="GO" id="GO:0007005">
    <property type="term" value="P:mitochondrion organization"/>
    <property type="evidence" value="ECO:0007669"/>
    <property type="project" value="TreeGrafter"/>
</dbReference>
<dbReference type="InterPro" id="IPR033468">
    <property type="entry name" value="Metaxin_GST"/>
</dbReference>
<comment type="subcellular location">
    <subcellularLocation>
        <location evidence="1">Mitochondrion outer membrane</location>
    </subcellularLocation>
</comment>
<dbReference type="GO" id="GO:0015031">
    <property type="term" value="P:protein transport"/>
    <property type="evidence" value="ECO:0007669"/>
    <property type="project" value="UniProtKB-KW"/>
</dbReference>
<keyword evidence="6" id="KW-0472">Membrane</keyword>
<keyword evidence="3" id="KW-1000">Mitochondrion outer membrane</keyword>
<evidence type="ECO:0000259" key="7">
    <source>
        <dbReference type="Pfam" id="PF10568"/>
    </source>
</evidence>
<dbReference type="PANTHER" id="PTHR12289">
    <property type="entry name" value="METAXIN RELATED"/>
    <property type="match status" value="1"/>
</dbReference>
<keyword evidence="2" id="KW-0813">Transport</keyword>
<dbReference type="PANTHER" id="PTHR12289:SF41">
    <property type="entry name" value="FAILED AXON CONNECTIONS-RELATED"/>
    <property type="match status" value="1"/>
</dbReference>
<protein>
    <submittedName>
        <fullName evidence="9">Metaxin-2</fullName>
    </submittedName>
</protein>
<dbReference type="OrthoDB" id="198787at2759"/>
<gene>
    <name evidence="9" type="ORF">PHET_07305</name>
</gene>
<dbReference type="AlphaFoldDB" id="A0A8J4SVX6"/>
<dbReference type="InterPro" id="IPR050931">
    <property type="entry name" value="Mito_Protein_Transport_Metaxin"/>
</dbReference>
<feature type="domain" description="Metaxin glutathione S-transferase" evidence="8">
    <location>
        <begin position="182"/>
        <end position="239"/>
    </location>
</feature>
<dbReference type="Pfam" id="PF17171">
    <property type="entry name" value="GST_C_6"/>
    <property type="match status" value="1"/>
</dbReference>
<name>A0A8J4SVX6_9TREM</name>
<evidence type="ECO:0000256" key="4">
    <source>
        <dbReference type="ARBA" id="ARBA00022927"/>
    </source>
</evidence>
<dbReference type="GO" id="GO:0001401">
    <property type="term" value="C:SAM complex"/>
    <property type="evidence" value="ECO:0007669"/>
    <property type="project" value="InterPro"/>
</dbReference>
<evidence type="ECO:0000256" key="2">
    <source>
        <dbReference type="ARBA" id="ARBA00022448"/>
    </source>
</evidence>
<evidence type="ECO:0000313" key="9">
    <source>
        <dbReference type="EMBL" id="KAF5399536.1"/>
    </source>
</evidence>
<keyword evidence="4" id="KW-0653">Protein transport</keyword>
<proteinExistence type="predicted"/>
<sequence length="251" mass="28765">MSILLLTKQRKIILPLDEACTRSCVYFLSQIGRNFSVERTLNADSCSPDRLLPVTCFNGHLLTGFDSLCNAVQSSKPTKSIYQAGDSNYDDEIASRSSRRVYFVWVSDVFRNIMLYFTWIHEPTYNGFTSPRLKPPGLPWPISTFVAKDKRKHYKEYFSSIGWDKKTLPNILAELEGVCFGLTQLLGRGPYFFERSDPGRFDALVYGYWTVFLDFDSLFSPLIGILEKCHPVMDLVDKMRSSMASAVHDRF</sequence>
<keyword evidence="10" id="KW-1185">Reference proteome</keyword>
<keyword evidence="5" id="KW-0496">Mitochondrion</keyword>
<accession>A0A8J4SVX6</accession>
<dbReference type="Proteomes" id="UP000748531">
    <property type="component" value="Unassembled WGS sequence"/>
</dbReference>
<organism evidence="9 10">
    <name type="scientific">Paragonimus heterotremus</name>
    <dbReference type="NCBI Taxonomy" id="100268"/>
    <lineage>
        <taxon>Eukaryota</taxon>
        <taxon>Metazoa</taxon>
        <taxon>Spiralia</taxon>
        <taxon>Lophotrochozoa</taxon>
        <taxon>Platyhelminthes</taxon>
        <taxon>Trematoda</taxon>
        <taxon>Digenea</taxon>
        <taxon>Plagiorchiida</taxon>
        <taxon>Troglotremata</taxon>
        <taxon>Troglotrematidae</taxon>
        <taxon>Paragonimus</taxon>
    </lineage>
</organism>
<dbReference type="EMBL" id="LUCH01003961">
    <property type="protein sequence ID" value="KAF5399536.1"/>
    <property type="molecule type" value="Genomic_DNA"/>
</dbReference>
<dbReference type="InterPro" id="IPR019564">
    <property type="entry name" value="Sam37/metaxin_N"/>
</dbReference>
<evidence type="ECO:0000256" key="5">
    <source>
        <dbReference type="ARBA" id="ARBA00023128"/>
    </source>
</evidence>
<comment type="caution">
    <text evidence="9">The sequence shown here is derived from an EMBL/GenBank/DDBJ whole genome shotgun (WGS) entry which is preliminary data.</text>
</comment>
<evidence type="ECO:0000256" key="6">
    <source>
        <dbReference type="ARBA" id="ARBA00023136"/>
    </source>
</evidence>
<evidence type="ECO:0000256" key="1">
    <source>
        <dbReference type="ARBA" id="ARBA00004294"/>
    </source>
</evidence>
<evidence type="ECO:0000256" key="3">
    <source>
        <dbReference type="ARBA" id="ARBA00022787"/>
    </source>
</evidence>
<reference evidence="9" key="1">
    <citation type="submission" date="2019-05" db="EMBL/GenBank/DDBJ databases">
        <title>Annotation for the trematode Paragonimus heterotremus.</title>
        <authorList>
            <person name="Choi Y.-J."/>
        </authorList>
    </citation>
    <scope>NUCLEOTIDE SEQUENCE</scope>
    <source>
        <strain evidence="9">LC</strain>
    </source>
</reference>
<dbReference type="Pfam" id="PF10568">
    <property type="entry name" value="Tom37"/>
    <property type="match status" value="1"/>
</dbReference>
<evidence type="ECO:0000259" key="8">
    <source>
        <dbReference type="Pfam" id="PF17171"/>
    </source>
</evidence>
<evidence type="ECO:0000313" key="10">
    <source>
        <dbReference type="Proteomes" id="UP000748531"/>
    </source>
</evidence>
<feature type="domain" description="Mitochondrial outer membrane transport complex Sam37/metaxin N-terminal" evidence="7">
    <location>
        <begin position="21"/>
        <end position="150"/>
    </location>
</feature>